<dbReference type="Proteomes" id="UP001305414">
    <property type="component" value="Unassembled WGS sequence"/>
</dbReference>
<dbReference type="Pfam" id="PF06985">
    <property type="entry name" value="HET"/>
    <property type="match status" value="1"/>
</dbReference>
<name>A0AAN7U7P3_9PEZI</name>
<dbReference type="InterPro" id="IPR010730">
    <property type="entry name" value="HET"/>
</dbReference>
<reference evidence="2 3" key="1">
    <citation type="submission" date="2023-10" db="EMBL/GenBank/DDBJ databases">
        <title>Draft genome sequence of Xylaria bambusicola isolate GMP-LS, the root and basal stem rot pathogen of sugarcane in Indonesia.</title>
        <authorList>
            <person name="Selvaraj P."/>
            <person name="Muralishankar V."/>
            <person name="Muruganantham S."/>
            <person name="Sp S."/>
            <person name="Haryani S."/>
            <person name="Lau K.J.X."/>
            <person name="Naqvi N.I."/>
        </authorList>
    </citation>
    <scope>NUCLEOTIDE SEQUENCE [LARGE SCALE GENOMIC DNA]</scope>
    <source>
        <strain evidence="2">GMP-LS</strain>
    </source>
</reference>
<keyword evidence="3" id="KW-1185">Reference proteome</keyword>
<gene>
    <name evidence="2" type="ORF">RRF57_003210</name>
</gene>
<dbReference type="AlphaFoldDB" id="A0AAN7U7P3"/>
<evidence type="ECO:0000259" key="1">
    <source>
        <dbReference type="Pfam" id="PF06985"/>
    </source>
</evidence>
<feature type="domain" description="Heterokaryon incompatibility" evidence="1">
    <location>
        <begin position="265"/>
        <end position="397"/>
    </location>
</feature>
<dbReference type="PANTHER" id="PTHR33112">
    <property type="entry name" value="DOMAIN PROTEIN, PUTATIVE-RELATED"/>
    <property type="match status" value="1"/>
</dbReference>
<accession>A0AAN7U7P3</accession>
<protein>
    <recommendedName>
        <fullName evidence="1">Heterokaryon incompatibility domain-containing protein</fullName>
    </recommendedName>
</protein>
<evidence type="ECO:0000313" key="3">
    <source>
        <dbReference type="Proteomes" id="UP001305414"/>
    </source>
</evidence>
<comment type="caution">
    <text evidence="2">The sequence shown here is derived from an EMBL/GenBank/DDBJ whole genome shotgun (WGS) entry which is preliminary data.</text>
</comment>
<proteinExistence type="predicted"/>
<organism evidence="2 3">
    <name type="scientific">Xylaria bambusicola</name>
    <dbReference type="NCBI Taxonomy" id="326684"/>
    <lineage>
        <taxon>Eukaryota</taxon>
        <taxon>Fungi</taxon>
        <taxon>Dikarya</taxon>
        <taxon>Ascomycota</taxon>
        <taxon>Pezizomycotina</taxon>
        <taxon>Sordariomycetes</taxon>
        <taxon>Xylariomycetidae</taxon>
        <taxon>Xylariales</taxon>
        <taxon>Xylariaceae</taxon>
        <taxon>Xylaria</taxon>
    </lineage>
</organism>
<sequence length="836" mass="94945">MDNAGGLTRGEDEAIMSYLSCPDEAHITSRLCRECAAIDFVELFSNPQSYETHLNPFSINQGVSITLRENVFRVPLEKMTEEAQKERPRPFGHGHVVANLGSRLSPTSYCPLCRFLWFCRLQDVPDELAEYELHAYCQYLERNFGPGQDAKSDHYAFLGVLLKTEWADRKDVKSRFKPPCLIGPATHRDAPFNIDGAPQFWERETGQAANIELSRYWLETCVSTHKHCQWRIQESSHASELKNFRLIDCSLDIPVVEVHSVTERYAALSYVWGQSTANTSDTVAKWPKTILDSITTTRKLGIRYLWVDKYCINQDDTIEKSVQISQMDLIYKMAEVTLIAAAGSDASFGLAGINGTMRRPSVKIQLPNGLVLVSTHREADLTVAESPWNARGWTYQEGLFARRRLYFLPSQMYWQCRGFEAQESFQFPYKTIADGVLRSWNLKIPFPELDDPTEIFRRYSDHISEFSARSLTFNRDVLAACRSLSTNFTSKPGSNLSVLFGLPISTLGYKASCIPREPIALALTSWCHMYQHAGISSKGAAGLILPNTVLHHKSFSVERRTSFPSWSWVGWTGRVKFMNPRVEYDLHRMRANQGASGFEGEQEALIGTLNQKYSFYLHIQKGMGFPSLDPEEQLVWCEDFSFETRSQEYMLDLHGSGMMTYLFSTRSSVPAVGGLASHGQISPVLRVHKPYVLPVLHEFGRGIVNLEQGGSKPDCDLMGHYIWLGNCMFLFLSSDRVRFQKQADFFRAIGDGSICCILLCMSPWDTWALPMITGRFLVLRLMNSQANPCDGRNDVVQMWERIGVLRVQVMTSSYAGFLEVLETYGMKMDDKDYCII</sequence>
<dbReference type="EMBL" id="JAWHQM010000005">
    <property type="protein sequence ID" value="KAK5627495.1"/>
    <property type="molecule type" value="Genomic_DNA"/>
</dbReference>
<dbReference type="PANTHER" id="PTHR33112:SF1">
    <property type="entry name" value="HETEROKARYON INCOMPATIBILITY DOMAIN-CONTAINING PROTEIN"/>
    <property type="match status" value="1"/>
</dbReference>
<evidence type="ECO:0000313" key="2">
    <source>
        <dbReference type="EMBL" id="KAK5627495.1"/>
    </source>
</evidence>